<proteinExistence type="predicted"/>
<dbReference type="Pfam" id="PF10551">
    <property type="entry name" value="MULE"/>
    <property type="match status" value="1"/>
</dbReference>
<gene>
    <name evidence="3" type="ORF">Ahy_B09g094841</name>
</gene>
<feature type="compositionally biased region" description="Basic and acidic residues" evidence="1">
    <location>
        <begin position="216"/>
        <end position="228"/>
    </location>
</feature>
<feature type="compositionally biased region" description="Low complexity" evidence="1">
    <location>
        <begin position="843"/>
        <end position="856"/>
    </location>
</feature>
<dbReference type="InterPro" id="IPR001763">
    <property type="entry name" value="Rhodanese-like_dom"/>
</dbReference>
<dbReference type="PANTHER" id="PTHR31973:SF187">
    <property type="entry name" value="MUTATOR TRANSPOSASE MUDRA PROTEIN"/>
    <property type="match status" value="1"/>
</dbReference>
<feature type="compositionally biased region" description="Low complexity" evidence="1">
    <location>
        <begin position="824"/>
        <end position="835"/>
    </location>
</feature>
<organism evidence="3 4">
    <name type="scientific">Arachis hypogaea</name>
    <name type="common">Peanut</name>
    <dbReference type="NCBI Taxonomy" id="3818"/>
    <lineage>
        <taxon>Eukaryota</taxon>
        <taxon>Viridiplantae</taxon>
        <taxon>Streptophyta</taxon>
        <taxon>Embryophyta</taxon>
        <taxon>Tracheophyta</taxon>
        <taxon>Spermatophyta</taxon>
        <taxon>Magnoliopsida</taxon>
        <taxon>eudicotyledons</taxon>
        <taxon>Gunneridae</taxon>
        <taxon>Pentapetalae</taxon>
        <taxon>rosids</taxon>
        <taxon>fabids</taxon>
        <taxon>Fabales</taxon>
        <taxon>Fabaceae</taxon>
        <taxon>Papilionoideae</taxon>
        <taxon>50 kb inversion clade</taxon>
        <taxon>dalbergioids sensu lato</taxon>
        <taxon>Dalbergieae</taxon>
        <taxon>Pterocarpus clade</taxon>
        <taxon>Arachis</taxon>
    </lineage>
</organism>
<dbReference type="STRING" id="3818.A0A444XC93"/>
<evidence type="ECO:0000256" key="1">
    <source>
        <dbReference type="SAM" id="MobiDB-lite"/>
    </source>
</evidence>
<dbReference type="InterPro" id="IPR058594">
    <property type="entry name" value="PB1-like_dom_pln"/>
</dbReference>
<accession>A0A444XC93</accession>
<evidence type="ECO:0000313" key="3">
    <source>
        <dbReference type="EMBL" id="RYQ87338.1"/>
    </source>
</evidence>
<keyword evidence="4" id="KW-1185">Reference proteome</keyword>
<feature type="compositionally biased region" description="Basic residues" evidence="1">
    <location>
        <begin position="705"/>
        <end position="716"/>
    </location>
</feature>
<sequence>MGYFKVKVYHGGWFTYKNGPLEYVGGETTVIEEIDGDRWSLFEAYAELKQLGYVEENILSLWFKDPVAEDMEKNLKLFKTDADSIEMCRIAELRDHVELYVVHKVQDKEMFPDVGYIDVGDKDGMCDISEGQELVPYGGVDERGKQSEPFAADSGAEDDNEVGYDKSSDSDSLDSEYNPSGEEDDSEDDVHFTDSDDELDPEFENVEGGDSDDLDFDHQVGSDSEHEGFTFPVHKLQKDMSQYKWEVGTVYASREEFKDTVTSYAVHTARSIRFRKCDLQRVRAVCSGDCPFWVYAAKVRGEKTWQLRSMNLTHTCTQAHRVGILHPKWLGKAFKKKVESNPKVKIKELVSKAQKKWNLTVTNSLATKTKQIALDQIQGTFREQYKRIYDYGQELMRANPGSSVRIQVQRSPDLDSEAPASSRTTYCIFHRIYVCLEACKQSFQHCRDFIGLDGYFLKTPQGGQLLTAIGWDPNDQMLPIAYAVVEAETKDSWSWFLSHLASDVGLDKMGRSTFMSGQQKGLLPAYEEVIPGVDNRFCVRHLYSNFRKRFPGLQLKKLMWKCAKATHWRDWERHMAEVKAVNQEAYRYLIAIPPRYWSRSRFTYNSKVDTLVNNMSESFNSVIVDAREKPIVTMLEEIRVKLMTRLEKRSRSAGDWRLDLEPFVAGCYKKEAYMRCYESIIHPLNGVDLWERTAHPDVMPPPYRRPSHRPVKKRRVAAGDEEQSSRTHLSRKGEKQRCSLCGSVGHNRSRCPKPIEELGGRKTASSQPNPKQSVKRKAVSATQPPSAAQSNNAAQPKRPRGRPKGTTKPNSSTQPAPQPNKVASPTSSTPLSSLSQPATRTIPSSQPTLTTSSSQPVGHFSARLSGAPHISPKKLKLMAKLLPRKWEML</sequence>
<dbReference type="Pfam" id="PF03108">
    <property type="entry name" value="DBD_Tnp_Mut"/>
    <property type="match status" value="1"/>
</dbReference>
<feature type="compositionally biased region" description="Polar residues" evidence="1">
    <location>
        <begin position="780"/>
        <end position="794"/>
    </location>
</feature>
<dbReference type="Pfam" id="PF26130">
    <property type="entry name" value="PB1-like"/>
    <property type="match status" value="1"/>
</dbReference>
<feature type="compositionally biased region" description="Acidic residues" evidence="1">
    <location>
        <begin position="195"/>
        <end position="215"/>
    </location>
</feature>
<dbReference type="Proteomes" id="UP000289738">
    <property type="component" value="Chromosome B09"/>
</dbReference>
<feature type="compositionally biased region" description="Polar residues" evidence="1">
    <location>
        <begin position="763"/>
        <end position="772"/>
    </location>
</feature>
<dbReference type="PANTHER" id="PTHR31973">
    <property type="entry name" value="POLYPROTEIN, PUTATIVE-RELATED"/>
    <property type="match status" value="1"/>
</dbReference>
<feature type="domain" description="Rhodanese" evidence="2">
    <location>
        <begin position="1"/>
        <end position="25"/>
    </location>
</feature>
<dbReference type="EMBL" id="SDMP01000019">
    <property type="protein sequence ID" value="RYQ87338.1"/>
    <property type="molecule type" value="Genomic_DNA"/>
</dbReference>
<reference evidence="3 4" key="1">
    <citation type="submission" date="2019-01" db="EMBL/GenBank/DDBJ databases">
        <title>Sequencing of cultivated peanut Arachis hypogaea provides insights into genome evolution and oil improvement.</title>
        <authorList>
            <person name="Chen X."/>
        </authorList>
    </citation>
    <scope>NUCLEOTIDE SEQUENCE [LARGE SCALE GENOMIC DNA]</scope>
    <source>
        <strain evidence="4">cv. Fuhuasheng</strain>
        <tissue evidence="3">Leaves</tissue>
    </source>
</reference>
<dbReference type="InterPro" id="IPR018289">
    <property type="entry name" value="MULE_transposase_dom"/>
</dbReference>
<feature type="region of interest" description="Disordered" evidence="1">
    <location>
        <begin position="698"/>
        <end position="867"/>
    </location>
</feature>
<comment type="caution">
    <text evidence="3">The sequence shown here is derived from an EMBL/GenBank/DDBJ whole genome shotgun (WGS) entry which is preliminary data.</text>
</comment>
<dbReference type="PROSITE" id="PS50206">
    <property type="entry name" value="RHODANESE_3"/>
    <property type="match status" value="1"/>
</dbReference>
<dbReference type="AlphaFoldDB" id="A0A444XC93"/>
<evidence type="ECO:0000313" key="4">
    <source>
        <dbReference type="Proteomes" id="UP000289738"/>
    </source>
</evidence>
<evidence type="ECO:0000259" key="2">
    <source>
        <dbReference type="PROSITE" id="PS50206"/>
    </source>
</evidence>
<name>A0A444XC93_ARAHY</name>
<feature type="region of interest" description="Disordered" evidence="1">
    <location>
        <begin position="136"/>
        <end position="228"/>
    </location>
</feature>
<dbReference type="InterPro" id="IPR004332">
    <property type="entry name" value="Transposase_MuDR"/>
</dbReference>
<protein>
    <recommendedName>
        <fullName evidence="2">Rhodanese domain-containing protein</fullName>
    </recommendedName>
</protein>